<feature type="compositionally biased region" description="Basic and acidic residues" evidence="1">
    <location>
        <begin position="65"/>
        <end position="80"/>
    </location>
</feature>
<feature type="compositionally biased region" description="Basic and acidic residues" evidence="1">
    <location>
        <begin position="132"/>
        <end position="143"/>
    </location>
</feature>
<gene>
    <name evidence="2" type="ORF">J0M35_13730</name>
</gene>
<comment type="caution">
    <text evidence="2">The sequence shown here is derived from an EMBL/GenBank/DDBJ whole genome shotgun (WGS) entry which is preliminary data.</text>
</comment>
<dbReference type="Proteomes" id="UP000664277">
    <property type="component" value="Unassembled WGS sequence"/>
</dbReference>
<feature type="compositionally biased region" description="Polar residues" evidence="1">
    <location>
        <begin position="151"/>
        <end position="166"/>
    </location>
</feature>
<feature type="compositionally biased region" description="Polar residues" evidence="1">
    <location>
        <begin position="54"/>
        <end position="64"/>
    </location>
</feature>
<dbReference type="EMBL" id="JAFLCK010000020">
    <property type="protein sequence ID" value="MBN8661420.1"/>
    <property type="molecule type" value="Genomic_DNA"/>
</dbReference>
<proteinExistence type="predicted"/>
<evidence type="ECO:0000313" key="3">
    <source>
        <dbReference type="Proteomes" id="UP000664277"/>
    </source>
</evidence>
<sequence>MTIEMAESNTKRIERSPNTDVPDALAMSVYDDMQFSGKRSSVARAGGESGASLDFSSNIYSDSKSLSKDNEQKGALEKGHNSSLSSDSPSGGVRSEPKVNEIAERSTPLAAAQREARLATLGFEMNDVIQRESKDNEINEAERSTPLAVAQRNQRLANSVNARPSW</sequence>
<evidence type="ECO:0000256" key="1">
    <source>
        <dbReference type="SAM" id="MobiDB-lite"/>
    </source>
</evidence>
<accession>A0A8J7TLU5</accession>
<evidence type="ECO:0000313" key="2">
    <source>
        <dbReference type="EMBL" id="MBN8661420.1"/>
    </source>
</evidence>
<organism evidence="2 3">
    <name type="scientific">Candidatus Obscuribacter phosphatis</name>
    <dbReference type="NCBI Taxonomy" id="1906157"/>
    <lineage>
        <taxon>Bacteria</taxon>
        <taxon>Bacillati</taxon>
        <taxon>Candidatus Melainabacteria</taxon>
        <taxon>Candidatus Obscuribacterales</taxon>
        <taxon>Candidatus Obscuribacteraceae</taxon>
        <taxon>Candidatus Obscuribacter</taxon>
    </lineage>
</organism>
<feature type="compositionally biased region" description="Basic and acidic residues" evidence="1">
    <location>
        <begin position="95"/>
        <end position="104"/>
    </location>
</feature>
<feature type="region of interest" description="Disordered" evidence="1">
    <location>
        <begin position="36"/>
        <end position="110"/>
    </location>
</feature>
<feature type="compositionally biased region" description="Low complexity" evidence="1">
    <location>
        <begin position="81"/>
        <end position="94"/>
    </location>
</feature>
<feature type="region of interest" description="Disordered" evidence="1">
    <location>
        <begin position="1"/>
        <end position="24"/>
    </location>
</feature>
<reference evidence="2" key="1">
    <citation type="submission" date="2021-02" db="EMBL/GenBank/DDBJ databases">
        <title>Genome-Resolved Metagenomics of a Microbial Community Performing Photosynthetic Biological Nutrient Removal.</title>
        <authorList>
            <person name="Mcdaniel E.A."/>
        </authorList>
    </citation>
    <scope>NUCLEOTIDE SEQUENCE</scope>
    <source>
        <strain evidence="2">UWPOB_OBS1</strain>
    </source>
</reference>
<protein>
    <submittedName>
        <fullName evidence="2">Uncharacterized protein</fullName>
    </submittedName>
</protein>
<feature type="region of interest" description="Disordered" evidence="1">
    <location>
        <begin position="132"/>
        <end position="166"/>
    </location>
</feature>
<dbReference type="AlphaFoldDB" id="A0A8J7TLU5"/>
<name>A0A8J7TLU5_9BACT</name>